<dbReference type="RefSeq" id="WP_162224945.1">
    <property type="nucleotide sequence ID" value="NZ_FTOE01000017.1"/>
</dbReference>
<dbReference type="FunFam" id="2.70.70.10:FF:000003">
    <property type="entry name" value="Murein hydrolase activator EnvC"/>
    <property type="match status" value="1"/>
</dbReference>
<dbReference type="InterPro" id="IPR050570">
    <property type="entry name" value="Cell_wall_metabolism_enzyme"/>
</dbReference>
<dbReference type="Pfam" id="PF01551">
    <property type="entry name" value="Peptidase_M23"/>
    <property type="match status" value="1"/>
</dbReference>
<evidence type="ECO:0000259" key="3">
    <source>
        <dbReference type="Pfam" id="PF10473"/>
    </source>
</evidence>
<dbReference type="InterPro" id="IPR019513">
    <property type="entry name" value="Centromere_CenpF_leu-rich_rpt"/>
</dbReference>
<keyword evidence="4" id="KW-0378">Hydrolase</keyword>
<proteinExistence type="predicted"/>
<dbReference type="Proteomes" id="UP000185999">
    <property type="component" value="Unassembled WGS sequence"/>
</dbReference>
<dbReference type="InterPro" id="IPR016047">
    <property type="entry name" value="M23ase_b-sheet_dom"/>
</dbReference>
<feature type="domain" description="Centromere protein Cenp-F leucine-rich repeat-containing" evidence="3">
    <location>
        <begin position="12"/>
        <end position="99"/>
    </location>
</feature>
<protein>
    <submittedName>
        <fullName evidence="4">Septal ring factor EnvC, activator of murein hydrolases AmiA and AmiB</fullName>
    </submittedName>
</protein>
<name>A0A1N7PNC3_9GAMM</name>
<dbReference type="PANTHER" id="PTHR21666">
    <property type="entry name" value="PEPTIDASE-RELATED"/>
    <property type="match status" value="1"/>
</dbReference>
<evidence type="ECO:0000313" key="4">
    <source>
        <dbReference type="EMBL" id="SIT12082.1"/>
    </source>
</evidence>
<gene>
    <name evidence="4" type="ORF">SAMN05421760_11718</name>
</gene>
<dbReference type="AlphaFoldDB" id="A0A1N7PNC3"/>
<dbReference type="PANTHER" id="PTHR21666:SF270">
    <property type="entry name" value="MUREIN HYDROLASE ACTIVATOR ENVC"/>
    <property type="match status" value="1"/>
</dbReference>
<dbReference type="SUPFAM" id="SSF51261">
    <property type="entry name" value="Duplicated hybrid motif"/>
    <property type="match status" value="1"/>
</dbReference>
<dbReference type="Gene3D" id="2.70.70.10">
    <property type="entry name" value="Glucose Permease (Domain IIA)"/>
    <property type="match status" value="1"/>
</dbReference>
<keyword evidence="5" id="KW-1185">Reference proteome</keyword>
<sequence>MYVAPEVFAAEQKATASQLDSLKKSIKQVNSALKRDQKKQSSAAKELATTEQEISGLGKLIYGLDQELSTLTVDLSGFQAEKSRLEQKLGESSERLGQLVRQQYRLGPQPRLFMLLNQRDPEQVSRMMKYYDRYSAAQAKEQKQYQTLLHQLTSTYLSIDTTQQAILENRDALKNKLATLEALRKQRKQTLTALDKQIHGSQKQLKQLQADQKRLEKLLSDIEKSISSANLTQNTKTFDSLKGKLDWPVKGKILRAYGSVKDNLSYDGVLLAGTTGGAVSAVHHGRVVFSDWLRGYGLLTIIDHGDGYMSLYGQNDSLLKETGDWVSQGESVATLGSSGGNSEPGLYFAIRYKGKAISPKRWFVGR</sequence>
<dbReference type="InterPro" id="IPR011055">
    <property type="entry name" value="Dup_hybrid_motif"/>
</dbReference>
<evidence type="ECO:0000313" key="5">
    <source>
        <dbReference type="Proteomes" id="UP000185999"/>
    </source>
</evidence>
<dbReference type="GO" id="GO:0042803">
    <property type="term" value="F:protein homodimerization activity"/>
    <property type="evidence" value="ECO:0007669"/>
    <property type="project" value="InterPro"/>
</dbReference>
<dbReference type="GO" id="GO:0070840">
    <property type="term" value="F:dynein complex binding"/>
    <property type="evidence" value="ECO:0007669"/>
    <property type="project" value="InterPro"/>
</dbReference>
<evidence type="ECO:0000256" key="1">
    <source>
        <dbReference type="SAM" id="Coils"/>
    </source>
</evidence>
<dbReference type="STRING" id="619304.SAMN05421760_11718"/>
<dbReference type="EMBL" id="FTOE01000017">
    <property type="protein sequence ID" value="SIT12082.1"/>
    <property type="molecule type" value="Genomic_DNA"/>
</dbReference>
<organism evidence="4 5">
    <name type="scientific">Neptunomonas antarctica</name>
    <dbReference type="NCBI Taxonomy" id="619304"/>
    <lineage>
        <taxon>Bacteria</taxon>
        <taxon>Pseudomonadati</taxon>
        <taxon>Pseudomonadota</taxon>
        <taxon>Gammaproteobacteria</taxon>
        <taxon>Oceanospirillales</taxon>
        <taxon>Oceanospirillaceae</taxon>
        <taxon>Neptunomonas</taxon>
    </lineage>
</organism>
<feature type="domain" description="M23ase beta-sheet core" evidence="2">
    <location>
        <begin position="267"/>
        <end position="359"/>
    </location>
</feature>
<dbReference type="GO" id="GO:0004222">
    <property type="term" value="F:metalloendopeptidase activity"/>
    <property type="evidence" value="ECO:0007669"/>
    <property type="project" value="TreeGrafter"/>
</dbReference>
<accession>A0A1N7PNC3</accession>
<feature type="coiled-coil region" evidence="1">
    <location>
        <begin position="75"/>
        <end position="102"/>
    </location>
</feature>
<dbReference type="Gene3D" id="6.10.250.3150">
    <property type="match status" value="1"/>
</dbReference>
<evidence type="ECO:0000259" key="2">
    <source>
        <dbReference type="Pfam" id="PF01551"/>
    </source>
</evidence>
<keyword evidence="1" id="KW-0175">Coiled coil</keyword>
<feature type="coiled-coil region" evidence="1">
    <location>
        <begin position="163"/>
        <end position="225"/>
    </location>
</feature>
<dbReference type="Pfam" id="PF10473">
    <property type="entry name" value="CENP-F_leu_zip"/>
    <property type="match status" value="1"/>
</dbReference>
<reference evidence="5" key="1">
    <citation type="submission" date="2017-01" db="EMBL/GenBank/DDBJ databases">
        <authorList>
            <person name="Varghese N."/>
            <person name="Submissions S."/>
        </authorList>
    </citation>
    <scope>NUCLEOTIDE SEQUENCE [LARGE SCALE GENOMIC DNA]</scope>
    <source>
        <strain evidence="5">DSM 22306</strain>
    </source>
</reference>
<dbReference type="CDD" id="cd12797">
    <property type="entry name" value="M23_peptidase"/>
    <property type="match status" value="1"/>
</dbReference>